<dbReference type="EMBL" id="BPLQ01009266">
    <property type="protein sequence ID" value="GIY42874.1"/>
    <property type="molecule type" value="Genomic_DNA"/>
</dbReference>
<gene>
    <name evidence="1" type="ORF">CDAR_231491</name>
</gene>
<evidence type="ECO:0000313" key="1">
    <source>
        <dbReference type="EMBL" id="GIY42874.1"/>
    </source>
</evidence>
<proteinExistence type="predicted"/>
<name>A0AAV4T9K8_9ARAC</name>
<keyword evidence="2" id="KW-1185">Reference proteome</keyword>
<comment type="caution">
    <text evidence="1">The sequence shown here is derived from an EMBL/GenBank/DDBJ whole genome shotgun (WGS) entry which is preliminary data.</text>
</comment>
<evidence type="ECO:0000313" key="2">
    <source>
        <dbReference type="Proteomes" id="UP001054837"/>
    </source>
</evidence>
<dbReference type="Proteomes" id="UP001054837">
    <property type="component" value="Unassembled WGS sequence"/>
</dbReference>
<dbReference type="AlphaFoldDB" id="A0AAV4T9K8"/>
<sequence length="105" mass="12045">MDWPRGRAGVYRLLSTSWALGTKIYLLAERNVPVDQERAKPILKHGIYDLVQLFMDQPRGRVGVYRLLSTSRGPGTKLYLLAERNAPVEQKRHSKITFPIHRGDC</sequence>
<organism evidence="1 2">
    <name type="scientific">Caerostris darwini</name>
    <dbReference type="NCBI Taxonomy" id="1538125"/>
    <lineage>
        <taxon>Eukaryota</taxon>
        <taxon>Metazoa</taxon>
        <taxon>Ecdysozoa</taxon>
        <taxon>Arthropoda</taxon>
        <taxon>Chelicerata</taxon>
        <taxon>Arachnida</taxon>
        <taxon>Araneae</taxon>
        <taxon>Araneomorphae</taxon>
        <taxon>Entelegynae</taxon>
        <taxon>Araneoidea</taxon>
        <taxon>Araneidae</taxon>
        <taxon>Caerostris</taxon>
    </lineage>
</organism>
<accession>A0AAV4T9K8</accession>
<reference evidence="1 2" key="1">
    <citation type="submission" date="2021-06" db="EMBL/GenBank/DDBJ databases">
        <title>Caerostris darwini draft genome.</title>
        <authorList>
            <person name="Kono N."/>
            <person name="Arakawa K."/>
        </authorList>
    </citation>
    <scope>NUCLEOTIDE SEQUENCE [LARGE SCALE GENOMIC DNA]</scope>
</reference>
<protein>
    <submittedName>
        <fullName evidence="1">Uncharacterized protein</fullName>
    </submittedName>
</protein>